<accession>A0A3S4Y4J4</accession>
<dbReference type="GO" id="GO:0070402">
    <property type="term" value="F:NADPH binding"/>
    <property type="evidence" value="ECO:0007669"/>
    <property type="project" value="InterPro"/>
</dbReference>
<dbReference type="KEGG" id="rpne:NCTC8284_03758"/>
<keyword evidence="1" id="KW-0472">Membrane</keyword>
<dbReference type="EMBL" id="LR134405">
    <property type="protein sequence ID" value="VEH68524.1"/>
    <property type="molecule type" value="Genomic_DNA"/>
</dbReference>
<evidence type="ECO:0000313" key="4">
    <source>
        <dbReference type="Proteomes" id="UP000278733"/>
    </source>
</evidence>
<feature type="transmembrane region" description="Helical" evidence="1">
    <location>
        <begin position="21"/>
        <end position="38"/>
    </location>
</feature>
<dbReference type="EC" id="1.1.1.267" evidence="3"/>
<dbReference type="InterPro" id="IPR036291">
    <property type="entry name" value="NAD(P)-bd_dom_sf"/>
</dbReference>
<protein>
    <submittedName>
        <fullName evidence="3">1-deoxy-D-xylulose 5-phosphate reductoisomerase</fullName>
        <ecNumber evidence="3">1.1.1.267</ecNumber>
    </submittedName>
</protein>
<dbReference type="AlphaFoldDB" id="A0A3S4Y4J4"/>
<dbReference type="GO" id="GO:0016853">
    <property type="term" value="F:isomerase activity"/>
    <property type="evidence" value="ECO:0007669"/>
    <property type="project" value="UniProtKB-KW"/>
</dbReference>
<dbReference type="SUPFAM" id="SSF51735">
    <property type="entry name" value="NAD(P)-binding Rossmann-fold domains"/>
    <property type="match status" value="1"/>
</dbReference>
<gene>
    <name evidence="3" type="primary">dxr_3</name>
    <name evidence="3" type="ORF">NCTC8284_03758</name>
</gene>
<dbReference type="Proteomes" id="UP000278733">
    <property type="component" value="Chromosome"/>
</dbReference>
<evidence type="ECO:0000256" key="1">
    <source>
        <dbReference type="SAM" id="Phobius"/>
    </source>
</evidence>
<sequence length="63" mass="6959">MGVLFTQYKKVRSKFMQKQNIVILGATGSIGQSTLSVIEHNPENIMPLLLLVGKTLSQCLKNV</sequence>
<keyword evidence="3" id="KW-0413">Isomerase</keyword>
<name>A0A3S4Y4J4_9PAST</name>
<dbReference type="GO" id="GO:0030604">
    <property type="term" value="F:1-deoxy-D-xylulose-5-phosphate reductoisomerase activity"/>
    <property type="evidence" value="ECO:0007669"/>
    <property type="project" value="UniProtKB-EC"/>
</dbReference>
<keyword evidence="1" id="KW-0812">Transmembrane</keyword>
<keyword evidence="1" id="KW-1133">Transmembrane helix</keyword>
<reference evidence="3 4" key="1">
    <citation type="submission" date="2018-12" db="EMBL/GenBank/DDBJ databases">
        <authorList>
            <consortium name="Pathogen Informatics"/>
        </authorList>
    </citation>
    <scope>NUCLEOTIDE SEQUENCE [LARGE SCALE GENOMIC DNA]</scope>
    <source>
        <strain evidence="3 4">NCTC8284</strain>
    </source>
</reference>
<evidence type="ECO:0000313" key="3">
    <source>
        <dbReference type="EMBL" id="VEH68524.1"/>
    </source>
</evidence>
<evidence type="ECO:0000259" key="2">
    <source>
        <dbReference type="Pfam" id="PF02670"/>
    </source>
</evidence>
<dbReference type="Pfam" id="PF02670">
    <property type="entry name" value="DXP_reductoisom"/>
    <property type="match status" value="1"/>
</dbReference>
<dbReference type="Gene3D" id="3.40.50.720">
    <property type="entry name" value="NAD(P)-binding Rossmann-like Domain"/>
    <property type="match status" value="1"/>
</dbReference>
<dbReference type="InterPro" id="IPR013512">
    <property type="entry name" value="DXP_reductoisomerase_N"/>
</dbReference>
<keyword evidence="3" id="KW-0560">Oxidoreductase</keyword>
<feature type="domain" description="1-deoxy-D-xylulose 5-phosphate reductoisomerase N-terminal" evidence="2">
    <location>
        <begin position="21"/>
        <end position="59"/>
    </location>
</feature>
<organism evidence="3 4">
    <name type="scientific">Rodentibacter pneumotropicus</name>
    <dbReference type="NCBI Taxonomy" id="758"/>
    <lineage>
        <taxon>Bacteria</taxon>
        <taxon>Pseudomonadati</taxon>
        <taxon>Pseudomonadota</taxon>
        <taxon>Gammaproteobacteria</taxon>
        <taxon>Pasteurellales</taxon>
        <taxon>Pasteurellaceae</taxon>
        <taxon>Rodentibacter</taxon>
    </lineage>
</organism>
<proteinExistence type="predicted"/>